<reference evidence="11 12" key="1">
    <citation type="submission" date="2017-02" db="EMBL/GenBank/DDBJ databases">
        <title>Ketogulonicigenium robustum SPU B003 Genome sequencing and assembly.</title>
        <authorList>
            <person name="Li Y."/>
            <person name="Liu L."/>
            <person name="Wang C."/>
            <person name="Zhang M."/>
            <person name="Zhang T."/>
            <person name="Zhang Y."/>
        </authorList>
    </citation>
    <scope>NUCLEOTIDE SEQUENCE [LARGE SCALE GENOMIC DNA]</scope>
    <source>
        <strain evidence="11 12">SPU_B003</strain>
    </source>
</reference>
<sequence length="270" mass="28930">MAQPRPQIAQCDPLWQQLRAEAEKAVAGEPILGSIIHAGILYQQSFERALAYRISMKLGNAEISAQALREIADEAITADPSIAQAARADMQAVFDRDPACHSLLQPLLFFKGYLAIQSYRIAHWLWDQGRHELAYLIQLRMSEVFTVDIHPAARIGRGLMIDHGHSIVIGETAVVGDDVSMLHDVTLGGTGKHDGDRHPKIGNGVLIGAGARVLGNIHVGDYSRIAAGSMVLKDVPDCVTVAGVPAKVVGTGGCSKPASQMDQGFEAVGE</sequence>
<dbReference type="InterPro" id="IPR045304">
    <property type="entry name" value="LbH_SAT"/>
</dbReference>
<dbReference type="Gene3D" id="1.10.3130.10">
    <property type="entry name" value="serine acetyltransferase, domain 1"/>
    <property type="match status" value="1"/>
</dbReference>
<dbReference type="PROSITE" id="PS00101">
    <property type="entry name" value="HEXAPEP_TRANSFERASES"/>
    <property type="match status" value="1"/>
</dbReference>
<dbReference type="InterPro" id="IPR042122">
    <property type="entry name" value="Ser_AcTrfase_N_sf"/>
</dbReference>
<comment type="catalytic activity">
    <reaction evidence="9">
        <text>L-serine + acetyl-CoA = O-acetyl-L-serine + CoA</text>
        <dbReference type="Rhea" id="RHEA:24560"/>
        <dbReference type="ChEBI" id="CHEBI:33384"/>
        <dbReference type="ChEBI" id="CHEBI:57287"/>
        <dbReference type="ChEBI" id="CHEBI:57288"/>
        <dbReference type="ChEBI" id="CHEBI:58340"/>
        <dbReference type="EC" id="2.3.1.30"/>
    </reaction>
</comment>
<dbReference type="AlphaFoldDB" id="A0A1W6NYQ4"/>
<evidence type="ECO:0000256" key="5">
    <source>
        <dbReference type="ARBA" id="ARBA00022605"/>
    </source>
</evidence>
<organism evidence="11 12">
    <name type="scientific">Ketogulonicigenium robustum</name>
    <dbReference type="NCBI Taxonomy" id="92947"/>
    <lineage>
        <taxon>Bacteria</taxon>
        <taxon>Pseudomonadati</taxon>
        <taxon>Pseudomonadota</taxon>
        <taxon>Alphaproteobacteria</taxon>
        <taxon>Rhodobacterales</taxon>
        <taxon>Roseobacteraceae</taxon>
        <taxon>Ketogulonicigenium</taxon>
    </lineage>
</organism>
<dbReference type="Proteomes" id="UP000242447">
    <property type="component" value="Chromosome"/>
</dbReference>
<dbReference type="UniPathway" id="UPA00136">
    <property type="reaction ID" value="UER00199"/>
</dbReference>
<dbReference type="SMART" id="SM00971">
    <property type="entry name" value="SATase_N"/>
    <property type="match status" value="1"/>
</dbReference>
<evidence type="ECO:0000313" key="11">
    <source>
        <dbReference type="EMBL" id="ARO14283.1"/>
    </source>
</evidence>
<dbReference type="PANTHER" id="PTHR42811">
    <property type="entry name" value="SERINE ACETYLTRANSFERASE"/>
    <property type="match status" value="1"/>
</dbReference>
<dbReference type="InterPro" id="IPR010493">
    <property type="entry name" value="Ser_AcTrfase_N"/>
</dbReference>
<dbReference type="EC" id="2.3.1.30" evidence="3"/>
<accession>A0A1W6NYQ4</accession>
<evidence type="ECO:0000256" key="9">
    <source>
        <dbReference type="ARBA" id="ARBA00049486"/>
    </source>
</evidence>
<keyword evidence="5" id="KW-0028">Amino-acid biosynthesis</keyword>
<dbReference type="InterPro" id="IPR001451">
    <property type="entry name" value="Hexapep"/>
</dbReference>
<evidence type="ECO:0000256" key="2">
    <source>
        <dbReference type="ARBA" id="ARBA00007274"/>
    </source>
</evidence>
<keyword evidence="7" id="KW-0677">Repeat</keyword>
<evidence type="ECO:0000256" key="6">
    <source>
        <dbReference type="ARBA" id="ARBA00022679"/>
    </source>
</evidence>
<evidence type="ECO:0000313" key="12">
    <source>
        <dbReference type="Proteomes" id="UP000242447"/>
    </source>
</evidence>
<evidence type="ECO:0000259" key="10">
    <source>
        <dbReference type="SMART" id="SM00971"/>
    </source>
</evidence>
<dbReference type="STRING" id="92947.BVG79_00931"/>
<dbReference type="Pfam" id="PF00132">
    <property type="entry name" value="Hexapep"/>
    <property type="match status" value="1"/>
</dbReference>
<dbReference type="EMBL" id="CP019937">
    <property type="protein sequence ID" value="ARO14283.1"/>
    <property type="molecule type" value="Genomic_DNA"/>
</dbReference>
<dbReference type="FunFam" id="2.160.10.10:FF:000002">
    <property type="entry name" value="Serine acetyltransferase"/>
    <property type="match status" value="1"/>
</dbReference>
<comment type="similarity">
    <text evidence="2">Belongs to the transferase hexapeptide repeat family.</text>
</comment>
<proteinExistence type="inferred from homology"/>
<evidence type="ECO:0000256" key="7">
    <source>
        <dbReference type="ARBA" id="ARBA00022737"/>
    </source>
</evidence>
<dbReference type="InterPro" id="IPR011004">
    <property type="entry name" value="Trimer_LpxA-like_sf"/>
</dbReference>
<dbReference type="KEGG" id="kro:BVG79_00931"/>
<dbReference type="GO" id="GO:0006535">
    <property type="term" value="P:cysteine biosynthetic process from serine"/>
    <property type="evidence" value="ECO:0007669"/>
    <property type="project" value="InterPro"/>
</dbReference>
<dbReference type="Pfam" id="PF06426">
    <property type="entry name" value="SATase_N"/>
    <property type="match status" value="1"/>
</dbReference>
<evidence type="ECO:0000256" key="1">
    <source>
        <dbReference type="ARBA" id="ARBA00004876"/>
    </source>
</evidence>
<dbReference type="NCBIfam" id="TIGR01172">
    <property type="entry name" value="cysE"/>
    <property type="match status" value="1"/>
</dbReference>
<keyword evidence="12" id="KW-1185">Reference proteome</keyword>
<dbReference type="InterPro" id="IPR053376">
    <property type="entry name" value="Serine_acetyltransferase"/>
</dbReference>
<evidence type="ECO:0000256" key="3">
    <source>
        <dbReference type="ARBA" id="ARBA00013266"/>
    </source>
</evidence>
<dbReference type="Gene3D" id="2.160.10.10">
    <property type="entry name" value="Hexapeptide repeat proteins"/>
    <property type="match status" value="1"/>
</dbReference>
<keyword evidence="6 11" id="KW-0808">Transferase</keyword>
<gene>
    <name evidence="11" type="primary">cysE</name>
    <name evidence="11" type="ORF">BVG79_00931</name>
</gene>
<dbReference type="GO" id="GO:0005737">
    <property type="term" value="C:cytoplasm"/>
    <property type="evidence" value="ECO:0007669"/>
    <property type="project" value="InterPro"/>
</dbReference>
<evidence type="ECO:0000256" key="8">
    <source>
        <dbReference type="ARBA" id="ARBA00023315"/>
    </source>
</evidence>
<dbReference type="NCBIfam" id="NF041874">
    <property type="entry name" value="EPS_EpsC"/>
    <property type="match status" value="1"/>
</dbReference>
<feature type="domain" description="Serine acetyltransferase N-terminal" evidence="10">
    <location>
        <begin position="14"/>
        <end position="118"/>
    </location>
</feature>
<dbReference type="SUPFAM" id="SSF51161">
    <property type="entry name" value="Trimeric LpxA-like enzymes"/>
    <property type="match status" value="1"/>
</dbReference>
<dbReference type="GO" id="GO:0009001">
    <property type="term" value="F:serine O-acetyltransferase activity"/>
    <property type="evidence" value="ECO:0007669"/>
    <property type="project" value="UniProtKB-EC"/>
</dbReference>
<dbReference type="OrthoDB" id="9801456at2"/>
<keyword evidence="8 11" id="KW-0012">Acyltransferase</keyword>
<dbReference type="RefSeq" id="WP_085785857.1">
    <property type="nucleotide sequence ID" value="NZ_CP019937.1"/>
</dbReference>
<name>A0A1W6NYQ4_9RHOB</name>
<dbReference type="InterPro" id="IPR018357">
    <property type="entry name" value="Hexapep_transf_CS"/>
</dbReference>
<protein>
    <recommendedName>
        <fullName evidence="4">Serine acetyltransferase</fullName>
        <ecNumber evidence="3">2.3.1.30</ecNumber>
    </recommendedName>
</protein>
<evidence type="ECO:0000256" key="4">
    <source>
        <dbReference type="ARBA" id="ARBA00018522"/>
    </source>
</evidence>
<comment type="pathway">
    <text evidence="1">Amino-acid biosynthesis; L-cysteine biosynthesis; L-cysteine from L-serine: step 1/2.</text>
</comment>
<dbReference type="CDD" id="cd03354">
    <property type="entry name" value="LbH_SAT"/>
    <property type="match status" value="1"/>
</dbReference>
<dbReference type="InterPro" id="IPR005881">
    <property type="entry name" value="Ser_O-AcTrfase"/>
</dbReference>